<evidence type="ECO:0000256" key="5">
    <source>
        <dbReference type="ARBA" id="ARBA00023136"/>
    </source>
</evidence>
<dbReference type="PANTHER" id="PTHR32322:SF18">
    <property type="entry name" value="S-ADENOSYLMETHIONINE_S-ADENOSYLHOMOCYSTEINE TRANSPORTER"/>
    <property type="match status" value="1"/>
</dbReference>
<keyword evidence="9" id="KW-1185">Reference proteome</keyword>
<feature type="transmembrane region" description="Helical" evidence="6">
    <location>
        <begin position="223"/>
        <end position="247"/>
    </location>
</feature>
<evidence type="ECO:0000313" key="8">
    <source>
        <dbReference type="EMBL" id="BEQ14168.1"/>
    </source>
</evidence>
<feature type="transmembrane region" description="Helical" evidence="6">
    <location>
        <begin position="259"/>
        <end position="279"/>
    </location>
</feature>
<dbReference type="KEGG" id="dmp:FAK_12340"/>
<keyword evidence="3 6" id="KW-0812">Transmembrane</keyword>
<dbReference type="Proteomes" id="UP001366166">
    <property type="component" value="Chromosome"/>
</dbReference>
<feature type="transmembrane region" description="Helical" evidence="6">
    <location>
        <begin position="198"/>
        <end position="217"/>
    </location>
</feature>
<evidence type="ECO:0000256" key="3">
    <source>
        <dbReference type="ARBA" id="ARBA00022692"/>
    </source>
</evidence>
<evidence type="ECO:0000259" key="7">
    <source>
        <dbReference type="Pfam" id="PF00892"/>
    </source>
</evidence>
<dbReference type="GO" id="GO:0005886">
    <property type="term" value="C:plasma membrane"/>
    <property type="evidence" value="ECO:0007669"/>
    <property type="project" value="UniProtKB-SubCell"/>
</dbReference>
<name>A0AAU9EAP4_9BACT</name>
<feature type="transmembrane region" description="Helical" evidence="6">
    <location>
        <begin position="111"/>
        <end position="130"/>
    </location>
</feature>
<protein>
    <submittedName>
        <fullName evidence="8">Multidrug DMT transporter permease</fullName>
    </submittedName>
</protein>
<dbReference type="Pfam" id="PF00892">
    <property type="entry name" value="EamA"/>
    <property type="match status" value="2"/>
</dbReference>
<dbReference type="AlphaFoldDB" id="A0AAU9EAP4"/>
<dbReference type="SUPFAM" id="SSF103481">
    <property type="entry name" value="Multidrug resistance efflux transporter EmrE"/>
    <property type="match status" value="2"/>
</dbReference>
<keyword evidence="2" id="KW-1003">Cell membrane</keyword>
<sequence length="312" mass="33584">MKQAAVASPGSQTEQSLSIGIVLTMLVLALVWGANMAVVKLVAGQLPPIFQAGIRSVVAAACLWVWMAVKGVPVFPSRVVVTHGLVLGLLFGAEFGVLYPGMVFTNVARSYLLLYTAPFFVAVGAHFWLPADRLTRLKVAGMVLAFGGLVVLLGQGLDRITPRAMLGDLFSLTAGALWGATTIYLKRFLAERAQALQTLFYQLFFSGPLLLAASFFLEDHLSASLTGFGAFSLFYQSVIVAFISYLAWFNLIHHHPASLVQAFTFFTPVAGVFISGLWILHEDVGLRLLLSLVLISAGLVLVNRPSRKATAA</sequence>
<feature type="transmembrane region" description="Helical" evidence="6">
    <location>
        <begin position="49"/>
        <end position="67"/>
    </location>
</feature>
<organism evidence="8 9">
    <name type="scientific">Desulfoferula mesophila</name>
    <dbReference type="NCBI Taxonomy" id="3058419"/>
    <lineage>
        <taxon>Bacteria</taxon>
        <taxon>Pseudomonadati</taxon>
        <taxon>Thermodesulfobacteriota</taxon>
        <taxon>Desulfarculia</taxon>
        <taxon>Desulfarculales</taxon>
        <taxon>Desulfarculaceae</taxon>
        <taxon>Desulfoferula</taxon>
    </lineage>
</organism>
<feature type="transmembrane region" description="Helical" evidence="6">
    <location>
        <begin position="285"/>
        <end position="302"/>
    </location>
</feature>
<gene>
    <name evidence="8" type="ORF">FAK_12340</name>
</gene>
<reference evidence="9" key="1">
    <citation type="journal article" date="2023" name="Arch. Microbiol.">
        <title>Desulfoferula mesophilus gen. nov. sp. nov., a mesophilic sulfate-reducing bacterium isolated from a brackish lake sediment.</title>
        <authorList>
            <person name="Watanabe T."/>
            <person name="Yabe T."/>
            <person name="Tsuji J.M."/>
            <person name="Fukui M."/>
        </authorList>
    </citation>
    <scope>NUCLEOTIDE SEQUENCE [LARGE SCALE GENOMIC DNA]</scope>
    <source>
        <strain evidence="9">12FAK</strain>
    </source>
</reference>
<keyword evidence="4 6" id="KW-1133">Transmembrane helix</keyword>
<comment type="subcellular location">
    <subcellularLocation>
        <location evidence="1">Cell membrane</location>
        <topology evidence="1">Multi-pass membrane protein</topology>
    </subcellularLocation>
</comment>
<evidence type="ECO:0000256" key="2">
    <source>
        <dbReference type="ARBA" id="ARBA00022475"/>
    </source>
</evidence>
<keyword evidence="5 6" id="KW-0472">Membrane</keyword>
<feature type="transmembrane region" description="Helical" evidence="6">
    <location>
        <begin position="79"/>
        <end position="99"/>
    </location>
</feature>
<dbReference type="InterPro" id="IPR037185">
    <property type="entry name" value="EmrE-like"/>
</dbReference>
<feature type="domain" description="EamA" evidence="7">
    <location>
        <begin position="166"/>
        <end position="303"/>
    </location>
</feature>
<evidence type="ECO:0000256" key="6">
    <source>
        <dbReference type="SAM" id="Phobius"/>
    </source>
</evidence>
<evidence type="ECO:0000313" key="9">
    <source>
        <dbReference type="Proteomes" id="UP001366166"/>
    </source>
</evidence>
<feature type="transmembrane region" description="Helical" evidence="6">
    <location>
        <begin position="169"/>
        <end position="186"/>
    </location>
</feature>
<feature type="domain" description="EamA" evidence="7">
    <location>
        <begin position="22"/>
        <end position="153"/>
    </location>
</feature>
<accession>A0AAU9EAP4</accession>
<feature type="transmembrane region" description="Helical" evidence="6">
    <location>
        <begin position="21"/>
        <end position="43"/>
    </location>
</feature>
<feature type="transmembrane region" description="Helical" evidence="6">
    <location>
        <begin position="137"/>
        <end position="157"/>
    </location>
</feature>
<dbReference type="PANTHER" id="PTHR32322">
    <property type="entry name" value="INNER MEMBRANE TRANSPORTER"/>
    <property type="match status" value="1"/>
</dbReference>
<dbReference type="InterPro" id="IPR000620">
    <property type="entry name" value="EamA_dom"/>
</dbReference>
<proteinExistence type="predicted"/>
<dbReference type="InterPro" id="IPR050638">
    <property type="entry name" value="AA-Vitamin_Transporters"/>
</dbReference>
<evidence type="ECO:0000256" key="4">
    <source>
        <dbReference type="ARBA" id="ARBA00022989"/>
    </source>
</evidence>
<dbReference type="RefSeq" id="WP_338605893.1">
    <property type="nucleotide sequence ID" value="NZ_AP028679.1"/>
</dbReference>
<evidence type="ECO:0000256" key="1">
    <source>
        <dbReference type="ARBA" id="ARBA00004651"/>
    </source>
</evidence>
<dbReference type="EMBL" id="AP028679">
    <property type="protein sequence ID" value="BEQ14168.1"/>
    <property type="molecule type" value="Genomic_DNA"/>
</dbReference>